<dbReference type="KEGG" id="sgn:SGRA_0664"/>
<gene>
    <name evidence="2" type="ordered locus">SGRA_0664</name>
</gene>
<reference evidence="2 3" key="1">
    <citation type="journal article" date="2012" name="Stand. Genomic Sci.">
        <title>Complete genome sequencing and analysis of Saprospira grandis str. Lewin, a predatory marine bacterium.</title>
        <authorList>
            <person name="Saw J.H."/>
            <person name="Yuryev A."/>
            <person name="Kanbe M."/>
            <person name="Hou S."/>
            <person name="Young A.G."/>
            <person name="Aizawa S."/>
            <person name="Alam M."/>
        </authorList>
    </citation>
    <scope>NUCLEOTIDE SEQUENCE [LARGE SCALE GENOMIC DNA]</scope>
    <source>
        <strain evidence="2 3">Lewin</strain>
    </source>
</reference>
<evidence type="ECO:0000313" key="3">
    <source>
        <dbReference type="Proteomes" id="UP000007519"/>
    </source>
</evidence>
<dbReference type="Proteomes" id="UP000007519">
    <property type="component" value="Chromosome"/>
</dbReference>
<dbReference type="AlphaFoldDB" id="H6L0H3"/>
<organism evidence="2 3">
    <name type="scientific">Saprospira grandis (strain Lewin)</name>
    <dbReference type="NCBI Taxonomy" id="984262"/>
    <lineage>
        <taxon>Bacteria</taxon>
        <taxon>Pseudomonadati</taxon>
        <taxon>Bacteroidota</taxon>
        <taxon>Saprospiria</taxon>
        <taxon>Saprospirales</taxon>
        <taxon>Saprospiraceae</taxon>
        <taxon>Saprospira</taxon>
    </lineage>
</organism>
<protein>
    <submittedName>
        <fullName evidence="2">Uncharacterized protein</fullName>
    </submittedName>
</protein>
<evidence type="ECO:0000256" key="1">
    <source>
        <dbReference type="SAM" id="MobiDB-lite"/>
    </source>
</evidence>
<accession>H6L0H3</accession>
<sequence>MFFAQGRASSELPNVAPQGEATAEAPKTTLIKTLNVKARKQSASSVIFVSQN</sequence>
<evidence type="ECO:0000313" key="2">
    <source>
        <dbReference type="EMBL" id="AFC23403.1"/>
    </source>
</evidence>
<proteinExistence type="predicted"/>
<feature type="region of interest" description="Disordered" evidence="1">
    <location>
        <begin position="1"/>
        <end position="26"/>
    </location>
</feature>
<dbReference type="HOGENOM" id="CLU_3084586_0_0_10"/>
<keyword evidence="3" id="KW-1185">Reference proteome</keyword>
<name>H6L0H3_SAPGL</name>
<dbReference type="EMBL" id="CP002831">
    <property type="protein sequence ID" value="AFC23403.1"/>
    <property type="molecule type" value="Genomic_DNA"/>
</dbReference>